<organism evidence="8 9">
    <name type="scientific">Chenopodium quinoa</name>
    <name type="common">Quinoa</name>
    <dbReference type="NCBI Taxonomy" id="63459"/>
    <lineage>
        <taxon>Eukaryota</taxon>
        <taxon>Viridiplantae</taxon>
        <taxon>Streptophyta</taxon>
        <taxon>Embryophyta</taxon>
        <taxon>Tracheophyta</taxon>
        <taxon>Spermatophyta</taxon>
        <taxon>Magnoliopsida</taxon>
        <taxon>eudicotyledons</taxon>
        <taxon>Gunneridae</taxon>
        <taxon>Pentapetalae</taxon>
        <taxon>Caryophyllales</taxon>
        <taxon>Chenopodiaceae</taxon>
        <taxon>Chenopodioideae</taxon>
        <taxon>Atripliceae</taxon>
        <taxon>Chenopodium</taxon>
    </lineage>
</organism>
<dbReference type="Gene3D" id="3.30.890.10">
    <property type="entry name" value="Methyl-cpg-binding Protein 2, Chain A"/>
    <property type="match status" value="1"/>
</dbReference>
<dbReference type="InterPro" id="IPR016177">
    <property type="entry name" value="DNA-bd_dom_sf"/>
</dbReference>
<protein>
    <recommendedName>
        <fullName evidence="7">MBD domain-containing protein</fullName>
    </recommendedName>
</protein>
<dbReference type="AlphaFoldDB" id="A0A803KRX5"/>
<comment type="subcellular location">
    <subcellularLocation>
        <location evidence="1">Nucleus</location>
    </subcellularLocation>
</comment>
<dbReference type="PANTHER" id="PTHR12396:SF46">
    <property type="entry name" value="METHYL-CPG-BINDING DOMAIN-CONTAINING PROTEIN 6"/>
    <property type="match status" value="1"/>
</dbReference>
<keyword evidence="3" id="KW-0238">DNA-binding</keyword>
<evidence type="ECO:0000256" key="6">
    <source>
        <dbReference type="SAM" id="MobiDB-lite"/>
    </source>
</evidence>
<evidence type="ECO:0000256" key="4">
    <source>
        <dbReference type="ARBA" id="ARBA00023163"/>
    </source>
</evidence>
<dbReference type="PANTHER" id="PTHR12396">
    <property type="entry name" value="METHYL-CPG BINDING PROTEIN, MBD"/>
    <property type="match status" value="1"/>
</dbReference>
<dbReference type="InterPro" id="IPR001739">
    <property type="entry name" value="Methyl_CpG_DNA-bd"/>
</dbReference>
<dbReference type="PROSITE" id="PS50982">
    <property type="entry name" value="MBD"/>
    <property type="match status" value="1"/>
</dbReference>
<accession>A0A803KRX5</accession>
<keyword evidence="9" id="KW-1185">Reference proteome</keyword>
<dbReference type="Gramene" id="AUR62001782-RA">
    <property type="protein sequence ID" value="AUR62001782-RA:cds"/>
    <property type="gene ID" value="AUR62001782"/>
</dbReference>
<dbReference type="OMA" id="WSMANAG"/>
<proteinExistence type="predicted"/>
<reference evidence="8" key="1">
    <citation type="journal article" date="2017" name="Nature">
        <title>The genome of Chenopodium quinoa.</title>
        <authorList>
            <person name="Jarvis D.E."/>
            <person name="Ho Y.S."/>
            <person name="Lightfoot D.J."/>
            <person name="Schmoeckel S.M."/>
            <person name="Li B."/>
            <person name="Borm T.J.A."/>
            <person name="Ohyanagi H."/>
            <person name="Mineta K."/>
            <person name="Michell C.T."/>
            <person name="Saber N."/>
            <person name="Kharbatia N.M."/>
            <person name="Rupper R.R."/>
            <person name="Sharp A.R."/>
            <person name="Dally N."/>
            <person name="Boughton B.A."/>
            <person name="Woo Y.H."/>
            <person name="Gao G."/>
            <person name="Schijlen E.G.W.M."/>
            <person name="Guo X."/>
            <person name="Momin A.A."/>
            <person name="Negrao S."/>
            <person name="Al-Babili S."/>
            <person name="Gehring C."/>
            <person name="Roessner U."/>
            <person name="Jung C."/>
            <person name="Murphy K."/>
            <person name="Arold S.T."/>
            <person name="Gojobori T."/>
            <person name="van der Linden C.G."/>
            <person name="van Loo E.N."/>
            <person name="Jellen E.N."/>
            <person name="Maughan P.J."/>
            <person name="Tester M."/>
        </authorList>
    </citation>
    <scope>NUCLEOTIDE SEQUENCE [LARGE SCALE GENOMIC DNA]</scope>
    <source>
        <strain evidence="8">cv. PI 614886</strain>
    </source>
</reference>
<keyword evidence="4" id="KW-0804">Transcription</keyword>
<dbReference type="GO" id="GO:0003677">
    <property type="term" value="F:DNA binding"/>
    <property type="evidence" value="ECO:0007669"/>
    <property type="project" value="UniProtKB-KW"/>
</dbReference>
<evidence type="ECO:0000313" key="8">
    <source>
        <dbReference type="EnsemblPlants" id="AUR62001782-RA:cds"/>
    </source>
</evidence>
<dbReference type="Proteomes" id="UP000596660">
    <property type="component" value="Unplaced"/>
</dbReference>
<evidence type="ECO:0000256" key="3">
    <source>
        <dbReference type="ARBA" id="ARBA00023125"/>
    </source>
</evidence>
<evidence type="ECO:0000256" key="5">
    <source>
        <dbReference type="ARBA" id="ARBA00023242"/>
    </source>
</evidence>
<feature type="domain" description="MBD" evidence="7">
    <location>
        <begin position="76"/>
        <end position="154"/>
    </location>
</feature>
<evidence type="ECO:0000256" key="1">
    <source>
        <dbReference type="ARBA" id="ARBA00004123"/>
    </source>
</evidence>
<dbReference type="GO" id="GO:0005634">
    <property type="term" value="C:nucleus"/>
    <property type="evidence" value="ECO:0007669"/>
    <property type="project" value="UniProtKB-SubCell"/>
</dbReference>
<evidence type="ECO:0000259" key="7">
    <source>
        <dbReference type="PROSITE" id="PS50982"/>
    </source>
</evidence>
<keyword evidence="5" id="KW-0539">Nucleus</keyword>
<feature type="region of interest" description="Disordered" evidence="6">
    <location>
        <begin position="136"/>
        <end position="165"/>
    </location>
</feature>
<sequence length="233" mass="25553">MEDFGLFEPDPLLKSGAFIDPNPIPSNGFIPPTVDPVAVESPAQIPDEKGGGVTSNGSKKKSGKKTAAGNESQPSDCTILPNPDWLPSGWEVQERVRNSGASKANLLGLRPWQYYIEKATKQRLRSKKEVLHFIQTGSSMKRKNKTDDANGSPVPDSATPKRKKAESKAKVSWKNFNFHDAPAKVKWVLSDIYEGTWRPLTNSVERVPESAKQEWSAAFAYLSLPNGSNGALF</sequence>
<name>A0A803KRX5_CHEQI</name>
<dbReference type="EnsemblPlants" id="AUR62001782-RA">
    <property type="protein sequence ID" value="AUR62001782-RA:cds"/>
    <property type="gene ID" value="AUR62001782"/>
</dbReference>
<reference evidence="8" key="2">
    <citation type="submission" date="2021-03" db="UniProtKB">
        <authorList>
            <consortium name="EnsemblPlants"/>
        </authorList>
    </citation>
    <scope>IDENTIFICATION</scope>
</reference>
<keyword evidence="2" id="KW-0805">Transcription regulation</keyword>
<feature type="region of interest" description="Disordered" evidence="6">
    <location>
        <begin position="1"/>
        <end position="84"/>
    </location>
</feature>
<evidence type="ECO:0000256" key="2">
    <source>
        <dbReference type="ARBA" id="ARBA00023015"/>
    </source>
</evidence>
<dbReference type="SUPFAM" id="SSF54171">
    <property type="entry name" value="DNA-binding domain"/>
    <property type="match status" value="1"/>
</dbReference>
<evidence type="ECO:0000313" key="9">
    <source>
        <dbReference type="Proteomes" id="UP000596660"/>
    </source>
</evidence>